<protein>
    <submittedName>
        <fullName evidence="1">Uncharacterized protein</fullName>
    </submittedName>
</protein>
<dbReference type="EMBL" id="UYRU01075603">
    <property type="protein sequence ID" value="VDN26070.1"/>
    <property type="molecule type" value="Genomic_DNA"/>
</dbReference>
<evidence type="ECO:0000313" key="2">
    <source>
        <dbReference type="Proteomes" id="UP000281553"/>
    </source>
</evidence>
<proteinExistence type="predicted"/>
<gene>
    <name evidence="1" type="ORF">DILT_LOCUS14731</name>
</gene>
<dbReference type="Proteomes" id="UP000281553">
    <property type="component" value="Unassembled WGS sequence"/>
</dbReference>
<evidence type="ECO:0000313" key="1">
    <source>
        <dbReference type="EMBL" id="VDN26070.1"/>
    </source>
</evidence>
<reference evidence="1 2" key="1">
    <citation type="submission" date="2018-11" db="EMBL/GenBank/DDBJ databases">
        <authorList>
            <consortium name="Pathogen Informatics"/>
        </authorList>
    </citation>
    <scope>NUCLEOTIDE SEQUENCE [LARGE SCALE GENOMIC DNA]</scope>
</reference>
<accession>A0A3P7MHV8</accession>
<dbReference type="AlphaFoldDB" id="A0A3P7MHV8"/>
<name>A0A3P7MHV8_DIBLA</name>
<sequence length="172" mass="19549">MKSDLQRNGLKAWARMCRYIWKTECFWEEAGGEGNPKWNYESICLRNYNSKFVENATRRKEDVAVEKEQLLVHEEVLVEKEVLLKNGGGVEDEVDVEAEGDVEDEVDVEAEGNVEDEVEVEAEGNVEDEVDVEAEGNVEDKVHVVYEVDVHGTVLQLGHLHQQSLWDGHPPS</sequence>
<organism evidence="1 2">
    <name type="scientific">Dibothriocephalus latus</name>
    <name type="common">Fish tapeworm</name>
    <name type="synonym">Diphyllobothrium latum</name>
    <dbReference type="NCBI Taxonomy" id="60516"/>
    <lineage>
        <taxon>Eukaryota</taxon>
        <taxon>Metazoa</taxon>
        <taxon>Spiralia</taxon>
        <taxon>Lophotrochozoa</taxon>
        <taxon>Platyhelminthes</taxon>
        <taxon>Cestoda</taxon>
        <taxon>Eucestoda</taxon>
        <taxon>Diphyllobothriidea</taxon>
        <taxon>Diphyllobothriidae</taxon>
        <taxon>Dibothriocephalus</taxon>
    </lineage>
</organism>
<keyword evidence="2" id="KW-1185">Reference proteome</keyword>